<dbReference type="PANTHER" id="PTHR11014:SF63">
    <property type="entry name" value="METALLOPEPTIDASE, PUTATIVE (AFU_ORTHOLOGUE AFUA_6G09600)-RELATED"/>
    <property type="match status" value="1"/>
</dbReference>
<dbReference type="RefSeq" id="WP_106612977.1">
    <property type="nucleotide sequence ID" value="NZ_JAUSTO010000002.1"/>
</dbReference>
<reference evidence="4" key="1">
    <citation type="submission" date="2023-07" db="EMBL/GenBank/DDBJ databases">
        <title>Genomic Encyclopedia of Type Strains, Phase IV (KMG-IV): sequencing the most valuable type-strain genomes for metagenomic binning, comparative biology and taxonomic classification.</title>
        <authorList>
            <person name="Goeker M."/>
        </authorList>
    </citation>
    <scope>NUCLEOTIDE SEQUENCE</scope>
    <source>
        <strain evidence="4">DSM 19659</strain>
    </source>
</reference>
<sequence>MNLIDNARSIQLHLVDIRRELHQHPEESNKEKDTAELIKRELMEIGSWTIRDQIGGYGILADLVGAVPGPHTALRADMDALSIQEETNLPFSSQNPGVMHACGHDNHITCLLGAARLLAMHKNQLKGQVRLIFQPAEENAPVGGSRKMIAAGALEGIDRVFGLHVWPNLSAGVLGAKPGPQMAASDHFIVRIKGESAHGAMPHLGKDALIAGAHFVSAVQTIISRNSDPLDPGVITIGVMKAGSRYNIVPEECLLEGTCRTYSAEMRELAEKRLEQLLKGICSAYGCEGDLDYQRGYSALRNDPEQVEYLLTTWGKLFGQDRSIRVPQPAMTAEDFSFYLEKTPGAFGWLGTQAENDPEVWPLHSSHYKANEDVLWKGAALFAALALGV</sequence>
<evidence type="ECO:0000256" key="1">
    <source>
        <dbReference type="ARBA" id="ARBA00022801"/>
    </source>
</evidence>
<proteinExistence type="predicted"/>
<gene>
    <name evidence="4" type="ORF">J2S20_000305</name>
</gene>
<dbReference type="Proteomes" id="UP001241537">
    <property type="component" value="Unassembled WGS sequence"/>
</dbReference>
<dbReference type="Pfam" id="PF01546">
    <property type="entry name" value="Peptidase_M20"/>
    <property type="match status" value="1"/>
</dbReference>
<dbReference type="GO" id="GO:0019877">
    <property type="term" value="P:diaminopimelate biosynthetic process"/>
    <property type="evidence" value="ECO:0007669"/>
    <property type="project" value="UniProtKB-ARBA"/>
</dbReference>
<dbReference type="FunFam" id="3.30.70.360:FF:000001">
    <property type="entry name" value="N-acetyldiaminopimelate deacetylase"/>
    <property type="match status" value="1"/>
</dbReference>
<evidence type="ECO:0000259" key="3">
    <source>
        <dbReference type="Pfam" id="PF07687"/>
    </source>
</evidence>
<evidence type="ECO:0000313" key="4">
    <source>
        <dbReference type="EMBL" id="MDQ0151625.1"/>
    </source>
</evidence>
<evidence type="ECO:0000313" key="5">
    <source>
        <dbReference type="Proteomes" id="UP001241537"/>
    </source>
</evidence>
<dbReference type="SUPFAM" id="SSF55031">
    <property type="entry name" value="Bacterial exopeptidase dimerisation domain"/>
    <property type="match status" value="1"/>
</dbReference>
<dbReference type="GO" id="GO:0046872">
    <property type="term" value="F:metal ion binding"/>
    <property type="evidence" value="ECO:0007669"/>
    <property type="project" value="UniProtKB-KW"/>
</dbReference>
<keyword evidence="2" id="KW-0479">Metal-binding</keyword>
<evidence type="ECO:0000256" key="2">
    <source>
        <dbReference type="PIRSR" id="PIRSR005962-1"/>
    </source>
</evidence>
<organism evidence="4 5">
    <name type="scientific">Moryella indoligenes</name>
    <dbReference type="NCBI Taxonomy" id="371674"/>
    <lineage>
        <taxon>Bacteria</taxon>
        <taxon>Bacillati</taxon>
        <taxon>Bacillota</taxon>
        <taxon>Clostridia</taxon>
        <taxon>Lachnospirales</taxon>
        <taxon>Lachnospiraceae</taxon>
        <taxon>Moryella</taxon>
    </lineage>
</organism>
<name>A0AAE3V971_9FIRM</name>
<comment type="cofactor">
    <cofactor evidence="2">
        <name>Mn(2+)</name>
        <dbReference type="ChEBI" id="CHEBI:29035"/>
    </cofactor>
    <text evidence="2">The Mn(2+) ion enhances activity.</text>
</comment>
<dbReference type="AlphaFoldDB" id="A0AAE3V971"/>
<protein>
    <submittedName>
        <fullName evidence="4">Amidohydrolase</fullName>
        <ecNumber evidence="4">3.5.1.-</ecNumber>
    </submittedName>
</protein>
<dbReference type="PIRSF" id="PIRSF005962">
    <property type="entry name" value="Pept_M20D_amidohydro"/>
    <property type="match status" value="1"/>
</dbReference>
<comment type="caution">
    <text evidence="4">The sequence shown here is derived from an EMBL/GenBank/DDBJ whole genome shotgun (WGS) entry which is preliminary data.</text>
</comment>
<dbReference type="Gene3D" id="3.40.630.10">
    <property type="entry name" value="Zn peptidases"/>
    <property type="match status" value="1"/>
</dbReference>
<dbReference type="NCBIfam" id="TIGR01891">
    <property type="entry name" value="amidohydrolases"/>
    <property type="match status" value="1"/>
</dbReference>
<dbReference type="PANTHER" id="PTHR11014">
    <property type="entry name" value="PEPTIDASE M20 FAMILY MEMBER"/>
    <property type="match status" value="1"/>
</dbReference>
<dbReference type="EC" id="3.5.1.-" evidence="4"/>
<dbReference type="SUPFAM" id="SSF53187">
    <property type="entry name" value="Zn-dependent exopeptidases"/>
    <property type="match status" value="1"/>
</dbReference>
<dbReference type="InterPro" id="IPR011650">
    <property type="entry name" value="Peptidase_M20_dimer"/>
</dbReference>
<keyword evidence="1 4" id="KW-0378">Hydrolase</keyword>
<dbReference type="GO" id="GO:0050118">
    <property type="term" value="F:N-acetyldiaminopimelate deacetylase activity"/>
    <property type="evidence" value="ECO:0007669"/>
    <property type="project" value="UniProtKB-ARBA"/>
</dbReference>
<feature type="binding site" evidence="2">
    <location>
        <position position="102"/>
    </location>
    <ligand>
        <name>Mn(2+)</name>
        <dbReference type="ChEBI" id="CHEBI:29035"/>
        <label>2</label>
    </ligand>
</feature>
<dbReference type="InterPro" id="IPR002933">
    <property type="entry name" value="Peptidase_M20"/>
</dbReference>
<keyword evidence="5" id="KW-1185">Reference proteome</keyword>
<feature type="binding site" evidence="2">
    <location>
        <position position="164"/>
    </location>
    <ligand>
        <name>Mn(2+)</name>
        <dbReference type="ChEBI" id="CHEBI:29035"/>
        <label>2</label>
    </ligand>
</feature>
<feature type="binding site" evidence="2">
    <location>
        <position position="138"/>
    </location>
    <ligand>
        <name>Mn(2+)</name>
        <dbReference type="ChEBI" id="CHEBI:29035"/>
        <label>2</label>
    </ligand>
</feature>
<dbReference type="InterPro" id="IPR036264">
    <property type="entry name" value="Bact_exopeptidase_dim_dom"/>
</dbReference>
<accession>A0AAE3V971</accession>
<dbReference type="EMBL" id="JAUSTO010000002">
    <property type="protein sequence ID" value="MDQ0151625.1"/>
    <property type="molecule type" value="Genomic_DNA"/>
</dbReference>
<keyword evidence="2" id="KW-0464">Manganese</keyword>
<dbReference type="Gene3D" id="3.30.70.360">
    <property type="match status" value="1"/>
</dbReference>
<feature type="binding site" evidence="2">
    <location>
        <position position="364"/>
    </location>
    <ligand>
        <name>Mn(2+)</name>
        <dbReference type="ChEBI" id="CHEBI:29035"/>
        <label>2</label>
    </ligand>
</feature>
<dbReference type="InterPro" id="IPR017439">
    <property type="entry name" value="Amidohydrolase"/>
</dbReference>
<dbReference type="Pfam" id="PF07687">
    <property type="entry name" value="M20_dimer"/>
    <property type="match status" value="1"/>
</dbReference>
<feature type="binding site" evidence="2">
    <location>
        <position position="104"/>
    </location>
    <ligand>
        <name>Mn(2+)</name>
        <dbReference type="ChEBI" id="CHEBI:29035"/>
        <label>2</label>
    </ligand>
</feature>
<feature type="domain" description="Peptidase M20 dimerisation" evidence="3">
    <location>
        <begin position="188"/>
        <end position="281"/>
    </location>
</feature>